<evidence type="ECO:0000313" key="1">
    <source>
        <dbReference type="EMBL" id="KAG1895049.1"/>
    </source>
</evidence>
<organism evidence="1 2">
    <name type="scientific">Suillus fuscotomentosus</name>
    <dbReference type="NCBI Taxonomy" id="1912939"/>
    <lineage>
        <taxon>Eukaryota</taxon>
        <taxon>Fungi</taxon>
        <taxon>Dikarya</taxon>
        <taxon>Basidiomycota</taxon>
        <taxon>Agaricomycotina</taxon>
        <taxon>Agaricomycetes</taxon>
        <taxon>Agaricomycetidae</taxon>
        <taxon>Boletales</taxon>
        <taxon>Suillineae</taxon>
        <taxon>Suillaceae</taxon>
        <taxon>Suillus</taxon>
    </lineage>
</organism>
<dbReference type="Gene3D" id="1.10.630.10">
    <property type="entry name" value="Cytochrome P450"/>
    <property type="match status" value="1"/>
</dbReference>
<dbReference type="GO" id="GO:0016705">
    <property type="term" value="F:oxidoreductase activity, acting on paired donors, with incorporation or reduction of molecular oxygen"/>
    <property type="evidence" value="ECO:0007669"/>
    <property type="project" value="InterPro"/>
</dbReference>
<dbReference type="GO" id="GO:0004497">
    <property type="term" value="F:monooxygenase activity"/>
    <property type="evidence" value="ECO:0007669"/>
    <property type="project" value="InterPro"/>
</dbReference>
<reference evidence="1" key="1">
    <citation type="journal article" date="2020" name="New Phytol.">
        <title>Comparative genomics reveals dynamic genome evolution in host specialist ectomycorrhizal fungi.</title>
        <authorList>
            <person name="Lofgren L.A."/>
            <person name="Nguyen N.H."/>
            <person name="Vilgalys R."/>
            <person name="Ruytinx J."/>
            <person name="Liao H.L."/>
            <person name="Branco S."/>
            <person name="Kuo A."/>
            <person name="LaButti K."/>
            <person name="Lipzen A."/>
            <person name="Andreopoulos W."/>
            <person name="Pangilinan J."/>
            <person name="Riley R."/>
            <person name="Hundley H."/>
            <person name="Na H."/>
            <person name="Barry K."/>
            <person name="Grigoriev I.V."/>
            <person name="Stajich J.E."/>
            <person name="Kennedy P.G."/>
        </authorList>
    </citation>
    <scope>NUCLEOTIDE SEQUENCE</scope>
    <source>
        <strain evidence="1">FC203</strain>
    </source>
</reference>
<dbReference type="Proteomes" id="UP001195769">
    <property type="component" value="Unassembled WGS sequence"/>
</dbReference>
<gene>
    <name evidence="1" type="ORF">F5891DRAFT_960668</name>
</gene>
<dbReference type="RefSeq" id="XP_041220625.1">
    <property type="nucleotide sequence ID" value="XM_041375757.1"/>
</dbReference>
<name>A0AAD4HGW7_9AGAM</name>
<dbReference type="AlphaFoldDB" id="A0AAD4HGW7"/>
<comment type="caution">
    <text evidence="1">The sequence shown here is derived from an EMBL/GenBank/DDBJ whole genome shotgun (WGS) entry which is preliminary data.</text>
</comment>
<protein>
    <submittedName>
        <fullName evidence="1">Uncharacterized protein</fullName>
    </submittedName>
</protein>
<sequence length="58" mass="6889">CQPRLLASSVMKAMMAYLVLNYDIKLEKVEGERPPDEWFLMNCSPSRKAEVMFRRRRP</sequence>
<accession>A0AAD4HGW7</accession>
<dbReference type="GO" id="GO:0020037">
    <property type="term" value="F:heme binding"/>
    <property type="evidence" value="ECO:0007669"/>
    <property type="project" value="InterPro"/>
</dbReference>
<dbReference type="InterPro" id="IPR036396">
    <property type="entry name" value="Cyt_P450_sf"/>
</dbReference>
<dbReference type="EMBL" id="JABBWK010000071">
    <property type="protein sequence ID" value="KAG1895049.1"/>
    <property type="molecule type" value="Genomic_DNA"/>
</dbReference>
<evidence type="ECO:0000313" key="2">
    <source>
        <dbReference type="Proteomes" id="UP001195769"/>
    </source>
</evidence>
<feature type="non-terminal residue" evidence="1">
    <location>
        <position position="1"/>
    </location>
</feature>
<proteinExistence type="predicted"/>
<keyword evidence="2" id="KW-1185">Reference proteome</keyword>
<dbReference type="GeneID" id="64670055"/>
<dbReference type="GO" id="GO:0005506">
    <property type="term" value="F:iron ion binding"/>
    <property type="evidence" value="ECO:0007669"/>
    <property type="project" value="InterPro"/>
</dbReference>